<sequence>MKRIEDHFDPFPVLETNRILLRPITTMDVEDMFQYCSVPEVARYATWDYHKSIEDTKGFVDFVLDRYKTDKVGPWGIQYKETNKLIGSCSFVNWDNHCLRAELGYVLSTEYWNQGLMTEVVTRIVEYAFNELELVRIEAKCHPENAGSARVMEKSGMKFEGVLRKYIWAKGELQDVKLYSIISDELKDKMLIDLGD</sequence>
<dbReference type="Proteomes" id="UP001306950">
    <property type="component" value="Unassembled WGS sequence"/>
</dbReference>
<dbReference type="PANTHER" id="PTHR43792">
    <property type="entry name" value="GNAT FAMILY, PUTATIVE (AFU_ORTHOLOGUE AFUA_3G00765)-RELATED-RELATED"/>
    <property type="match status" value="1"/>
</dbReference>
<name>A0ABU7VNN9_9BACL</name>
<dbReference type="EC" id="2.-.-.-" evidence="2"/>
<dbReference type="PANTHER" id="PTHR43792:SF9">
    <property type="entry name" value="RIBOSOMAL-PROTEIN-ALANINE ACETYLTRANSFERASE"/>
    <property type="match status" value="1"/>
</dbReference>
<dbReference type="Pfam" id="PF13302">
    <property type="entry name" value="Acetyltransf_3"/>
    <property type="match status" value="1"/>
</dbReference>
<keyword evidence="2" id="KW-0808">Transferase</keyword>
<evidence type="ECO:0000259" key="1">
    <source>
        <dbReference type="PROSITE" id="PS51186"/>
    </source>
</evidence>
<dbReference type="InterPro" id="IPR000182">
    <property type="entry name" value="GNAT_dom"/>
</dbReference>
<evidence type="ECO:0000313" key="3">
    <source>
        <dbReference type="Proteomes" id="UP001306950"/>
    </source>
</evidence>
<protein>
    <submittedName>
        <fullName evidence="2">GNAT family protein</fullName>
        <ecNumber evidence="2">2.-.-.-</ecNumber>
    </submittedName>
</protein>
<organism evidence="2 3">
    <name type="scientific">Paenibacillus haidiansis</name>
    <dbReference type="NCBI Taxonomy" id="1574488"/>
    <lineage>
        <taxon>Bacteria</taxon>
        <taxon>Bacillati</taxon>
        <taxon>Bacillota</taxon>
        <taxon>Bacilli</taxon>
        <taxon>Bacillales</taxon>
        <taxon>Paenibacillaceae</taxon>
        <taxon>Paenibacillus</taxon>
    </lineage>
</organism>
<dbReference type="InterPro" id="IPR016181">
    <property type="entry name" value="Acyl_CoA_acyltransferase"/>
</dbReference>
<dbReference type="PROSITE" id="PS51186">
    <property type="entry name" value="GNAT"/>
    <property type="match status" value="1"/>
</dbReference>
<dbReference type="RefSeq" id="WP_331845606.1">
    <property type="nucleotide sequence ID" value="NZ_JAZHPZ010000002.1"/>
</dbReference>
<dbReference type="EMBL" id="JAZHPZ010000002">
    <property type="protein sequence ID" value="MEF2965374.1"/>
    <property type="molecule type" value="Genomic_DNA"/>
</dbReference>
<feature type="domain" description="N-acetyltransferase" evidence="1">
    <location>
        <begin position="19"/>
        <end position="180"/>
    </location>
</feature>
<dbReference type="SUPFAM" id="SSF55729">
    <property type="entry name" value="Acyl-CoA N-acyltransferases (Nat)"/>
    <property type="match status" value="1"/>
</dbReference>
<accession>A0ABU7VNN9</accession>
<keyword evidence="3" id="KW-1185">Reference proteome</keyword>
<dbReference type="InterPro" id="IPR051531">
    <property type="entry name" value="N-acetyltransferase"/>
</dbReference>
<gene>
    <name evidence="2" type="ORF">V3851_05965</name>
</gene>
<comment type="caution">
    <text evidence="2">The sequence shown here is derived from an EMBL/GenBank/DDBJ whole genome shotgun (WGS) entry which is preliminary data.</text>
</comment>
<dbReference type="GO" id="GO:0016740">
    <property type="term" value="F:transferase activity"/>
    <property type="evidence" value="ECO:0007669"/>
    <property type="project" value="UniProtKB-KW"/>
</dbReference>
<evidence type="ECO:0000313" key="2">
    <source>
        <dbReference type="EMBL" id="MEF2965374.1"/>
    </source>
</evidence>
<dbReference type="Gene3D" id="3.40.630.30">
    <property type="match status" value="1"/>
</dbReference>
<proteinExistence type="predicted"/>
<reference evidence="2 3" key="1">
    <citation type="submission" date="2024-02" db="EMBL/GenBank/DDBJ databases">
        <title>A nitrogen-fixing paenibacillus bacterium.</title>
        <authorList>
            <person name="Zhang W.L."/>
            <person name="Chen S.F."/>
        </authorList>
    </citation>
    <scope>NUCLEOTIDE SEQUENCE [LARGE SCALE GENOMIC DNA]</scope>
    <source>
        <strain evidence="2 3">M1</strain>
    </source>
</reference>